<dbReference type="Proteomes" id="UP001209318">
    <property type="component" value="Unassembled WGS sequence"/>
</dbReference>
<evidence type="ECO:0000313" key="1">
    <source>
        <dbReference type="EMBL" id="MCU9615149.1"/>
    </source>
</evidence>
<gene>
    <name evidence="1" type="ORF">OEV98_16555</name>
</gene>
<dbReference type="AlphaFoldDB" id="A0AAE3IY98"/>
<sequence length="263" mass="31311">MARNESSRDIVYLLVNTHDHNVISYGITFHEFIDGLKNPLSNLLLLKHEYEDSEFHLHTQLSYVTKDHLLKASNHDVNKFRSFCWVDFEDIFSLDTIEDKELAELLYLGHMKKHLSLPFFQNINNRFAYLTDNDGWMNKIYYRNWADFYDVLSSVISGKLSDRKIDKSIINFRKKKFYPPVDQSILHQLNSKFTEGIVISFHSIRLMKNQIEIPFWVVGDFYDMDEMMEVYHEKQVLPPAGYLSYDKKQRDWTIDFTKKLENG</sequence>
<evidence type="ECO:0000313" key="2">
    <source>
        <dbReference type="Proteomes" id="UP001209318"/>
    </source>
</evidence>
<organism evidence="1 2">
    <name type="scientific">Perspicuibacillus lycopersici</name>
    <dbReference type="NCBI Taxonomy" id="1325689"/>
    <lineage>
        <taxon>Bacteria</taxon>
        <taxon>Bacillati</taxon>
        <taxon>Bacillota</taxon>
        <taxon>Bacilli</taxon>
        <taxon>Bacillales</taxon>
        <taxon>Bacillaceae</taxon>
        <taxon>Perspicuibacillus</taxon>
    </lineage>
</organism>
<reference evidence="1" key="1">
    <citation type="submission" date="2022-10" db="EMBL/GenBank/DDBJ databases">
        <title>Description of Fervidibacillus gen. nov. in the family Fervidibacillaceae fam. nov. with two species, Fervidibacillus albus sp. nov., and Fervidibacillus halotolerans sp. nov., isolated from tidal flat sediments.</title>
        <authorList>
            <person name="Kwon K.K."/>
            <person name="Yang S.-H."/>
        </authorList>
    </citation>
    <scope>NUCLEOTIDE SEQUENCE</scope>
    <source>
        <strain evidence="1">JCM 19140</strain>
    </source>
</reference>
<proteinExistence type="predicted"/>
<dbReference type="RefSeq" id="WP_263074462.1">
    <property type="nucleotide sequence ID" value="NZ_JAOUSF010000006.1"/>
</dbReference>
<dbReference type="EMBL" id="JAOUSF010000006">
    <property type="protein sequence ID" value="MCU9615149.1"/>
    <property type="molecule type" value="Genomic_DNA"/>
</dbReference>
<keyword evidence="2" id="KW-1185">Reference proteome</keyword>
<protein>
    <submittedName>
        <fullName evidence="1">Uncharacterized protein</fullName>
    </submittedName>
</protein>
<accession>A0AAE3IY98</accession>
<comment type="caution">
    <text evidence="1">The sequence shown here is derived from an EMBL/GenBank/DDBJ whole genome shotgun (WGS) entry which is preliminary data.</text>
</comment>
<name>A0AAE3IY98_9BACI</name>